<dbReference type="EMBL" id="JBHUFL010000002">
    <property type="protein sequence ID" value="MFD1834377.1"/>
    <property type="molecule type" value="Genomic_DNA"/>
</dbReference>
<feature type="region of interest" description="Disordered" evidence="1">
    <location>
        <begin position="526"/>
        <end position="552"/>
    </location>
</feature>
<feature type="compositionally biased region" description="Pro residues" evidence="1">
    <location>
        <begin position="1"/>
        <end position="10"/>
    </location>
</feature>
<name>A0ABW4PVS6_9MICO</name>
<evidence type="ECO:0000256" key="1">
    <source>
        <dbReference type="SAM" id="MobiDB-lite"/>
    </source>
</evidence>
<evidence type="ECO:0000313" key="3">
    <source>
        <dbReference type="EMBL" id="MFD1834377.1"/>
    </source>
</evidence>
<dbReference type="InterPro" id="IPR001466">
    <property type="entry name" value="Beta-lactam-related"/>
</dbReference>
<evidence type="ECO:0000313" key="4">
    <source>
        <dbReference type="Proteomes" id="UP001597280"/>
    </source>
</evidence>
<organism evidence="3 4">
    <name type="scientific">Brachybacterium rhamnosum</name>
    <dbReference type="NCBI Taxonomy" id="173361"/>
    <lineage>
        <taxon>Bacteria</taxon>
        <taxon>Bacillati</taxon>
        <taxon>Actinomycetota</taxon>
        <taxon>Actinomycetes</taxon>
        <taxon>Micrococcales</taxon>
        <taxon>Dermabacteraceae</taxon>
        <taxon>Brachybacterium</taxon>
    </lineage>
</organism>
<protein>
    <submittedName>
        <fullName evidence="3">Serine hydrolase domain-containing protein</fullName>
        <ecNumber evidence="3">3.-.-.-</ecNumber>
    </submittedName>
</protein>
<evidence type="ECO:0000259" key="2">
    <source>
        <dbReference type="Pfam" id="PF00144"/>
    </source>
</evidence>
<dbReference type="InterPro" id="IPR050491">
    <property type="entry name" value="AmpC-like"/>
</dbReference>
<feature type="domain" description="Beta-lactamase-related" evidence="2">
    <location>
        <begin position="44"/>
        <end position="354"/>
    </location>
</feature>
<dbReference type="PANTHER" id="PTHR46825:SF9">
    <property type="entry name" value="BETA-LACTAMASE-RELATED DOMAIN-CONTAINING PROTEIN"/>
    <property type="match status" value="1"/>
</dbReference>
<dbReference type="Proteomes" id="UP001597280">
    <property type="component" value="Unassembled WGS sequence"/>
</dbReference>
<gene>
    <name evidence="3" type="ORF">ACFSDA_04725</name>
</gene>
<dbReference type="Gene3D" id="3.40.710.10">
    <property type="entry name" value="DD-peptidase/beta-lactamase superfamily"/>
    <property type="match status" value="1"/>
</dbReference>
<proteinExistence type="predicted"/>
<sequence>MPESTPPSLSPAPEGTTAPSLSRDAVRDVAAILPGWLETVRHLHRQSGIQAAIWHDGELVAEVAVGPADAEAGIDLLPTHRLRIASHSKTMTTLAVLRLAEEGALRLDDTLGAHVPELAGSPVAAATLRDLLAHAAGLSRDSADARWWRLGRPFPDREQLLAIARTEPLAAPAGTHLQYSNIGYGLVGLVIEAVTGEDFAAAVTRLVIEPLGVEDIGPDLPADAPGPETPHGFAPGHTSLLHGPRRIVEQVPTGALAAATGFWATAGAIATVAGRALTTDALLGEDARRAMRRRVWTVAEGRHYALGLQQGRLHGFEAVGHSGGFPTGLSRTWAVPAERLAVSVIGTAVDAPASEIAAGLLGLLALAAGRPAPQADAAEAPGAQGGGGSGRPRPLPLAEQEDAEQEGVGSLTAGEVADLAAGTYDSLWGRTRVARLGGRLFALDDAAFDPAAGALELATAGGAADPYEPGARTIALRTWGDPGYGTWAEPILVRLETVDGPGPGEGTDGAPTLRCRGLIRSGQLHTASAEFTMPERVTRPEEGQGPPGEGRR</sequence>
<dbReference type="Pfam" id="PF00144">
    <property type="entry name" value="Beta-lactamase"/>
    <property type="match status" value="1"/>
</dbReference>
<accession>A0ABW4PVS6</accession>
<comment type="caution">
    <text evidence="3">The sequence shown here is derived from an EMBL/GenBank/DDBJ whole genome shotgun (WGS) entry which is preliminary data.</text>
</comment>
<dbReference type="GO" id="GO:0016787">
    <property type="term" value="F:hydrolase activity"/>
    <property type="evidence" value="ECO:0007669"/>
    <property type="project" value="UniProtKB-KW"/>
</dbReference>
<dbReference type="InterPro" id="IPR012338">
    <property type="entry name" value="Beta-lactam/transpept-like"/>
</dbReference>
<keyword evidence="4" id="KW-1185">Reference proteome</keyword>
<dbReference type="SUPFAM" id="SSF56601">
    <property type="entry name" value="beta-lactamase/transpeptidase-like"/>
    <property type="match status" value="1"/>
</dbReference>
<dbReference type="RefSeq" id="WP_343903712.1">
    <property type="nucleotide sequence ID" value="NZ_BAAAIS010000002.1"/>
</dbReference>
<dbReference type="EC" id="3.-.-.-" evidence="3"/>
<feature type="region of interest" description="Disordered" evidence="1">
    <location>
        <begin position="1"/>
        <end position="23"/>
    </location>
</feature>
<dbReference type="PANTHER" id="PTHR46825">
    <property type="entry name" value="D-ALANYL-D-ALANINE-CARBOXYPEPTIDASE/ENDOPEPTIDASE AMPH"/>
    <property type="match status" value="1"/>
</dbReference>
<reference evidence="4" key="1">
    <citation type="journal article" date="2019" name="Int. J. Syst. Evol. Microbiol.">
        <title>The Global Catalogue of Microorganisms (GCM) 10K type strain sequencing project: providing services to taxonomists for standard genome sequencing and annotation.</title>
        <authorList>
            <consortium name="The Broad Institute Genomics Platform"/>
            <consortium name="The Broad Institute Genome Sequencing Center for Infectious Disease"/>
            <person name="Wu L."/>
            <person name="Ma J."/>
        </authorList>
    </citation>
    <scope>NUCLEOTIDE SEQUENCE [LARGE SCALE GENOMIC DNA]</scope>
    <source>
        <strain evidence="4">JCM 11650</strain>
    </source>
</reference>
<feature type="region of interest" description="Disordered" evidence="1">
    <location>
        <begin position="375"/>
        <end position="411"/>
    </location>
</feature>
<keyword evidence="3" id="KW-0378">Hydrolase</keyword>